<evidence type="ECO:0000313" key="2">
    <source>
        <dbReference type="Proteomes" id="UP000886632"/>
    </source>
</evidence>
<dbReference type="EMBL" id="JADKGK010000009">
    <property type="protein sequence ID" value="MBL0003170.1"/>
    <property type="molecule type" value="Genomic_DNA"/>
</dbReference>
<gene>
    <name evidence="1" type="ORF">IPP00_03995</name>
</gene>
<sequence>MKAFDIICPSEWVRVDPARPDGPRIAEIAHEYGLRAYPEFREQVSAYAADQWMSAFARLQDEGARVVFFAGPRSPASILQAMIAVRPLVWPEGVEPMVALVAQAGSDPHAEVFDLDTAVALRTWTSTPVSSDAFATAAAALPPDLRARADTATLGESVRLSYRYAIGLPDDRDAWVEAFGSAVTPAGAPAEGLEEQITTVFDAVLSTFTWVEP</sequence>
<dbReference type="AlphaFoldDB" id="A0A9D7T6K0"/>
<protein>
    <submittedName>
        <fullName evidence="1">Uncharacterized protein</fullName>
    </submittedName>
</protein>
<organism evidence="1 2">
    <name type="scientific">Candidatus Phosphoribacter hodrii</name>
    <dbReference type="NCBI Taxonomy" id="2953743"/>
    <lineage>
        <taxon>Bacteria</taxon>
        <taxon>Bacillati</taxon>
        <taxon>Actinomycetota</taxon>
        <taxon>Actinomycetes</taxon>
        <taxon>Micrococcales</taxon>
        <taxon>Dermatophilaceae</taxon>
        <taxon>Candidatus Phosphoribacter</taxon>
    </lineage>
</organism>
<dbReference type="Proteomes" id="UP000886632">
    <property type="component" value="Unassembled WGS sequence"/>
</dbReference>
<accession>A0A9D7T6K0</accession>
<evidence type="ECO:0000313" key="1">
    <source>
        <dbReference type="EMBL" id="MBL0003170.1"/>
    </source>
</evidence>
<reference evidence="1" key="1">
    <citation type="submission" date="2020-10" db="EMBL/GenBank/DDBJ databases">
        <title>Connecting structure to function with the recovery of over 1000 high-quality activated sludge metagenome-assembled genomes encoding full-length rRNA genes using long-read sequencing.</title>
        <authorList>
            <person name="Singleton C.M."/>
            <person name="Petriglieri F."/>
            <person name="Kristensen J.M."/>
            <person name="Kirkegaard R.H."/>
            <person name="Michaelsen T.Y."/>
            <person name="Andersen M.H."/>
            <person name="Karst S.M."/>
            <person name="Dueholm M.S."/>
            <person name="Nielsen P.H."/>
            <person name="Albertsen M."/>
        </authorList>
    </citation>
    <scope>NUCLEOTIDE SEQUENCE</scope>
    <source>
        <strain evidence="1">Ribe_18-Q3-R11-54_MAXAC.001</strain>
    </source>
</reference>
<proteinExistence type="predicted"/>
<comment type="caution">
    <text evidence="1">The sequence shown here is derived from an EMBL/GenBank/DDBJ whole genome shotgun (WGS) entry which is preliminary data.</text>
</comment>
<name>A0A9D7T6K0_9MICO</name>